<evidence type="ECO:0000313" key="2">
    <source>
        <dbReference type="Proteomes" id="UP000092445"/>
    </source>
</evidence>
<dbReference type="Proteomes" id="UP000092445">
    <property type="component" value="Unassembled WGS sequence"/>
</dbReference>
<sequence length="133" mass="15010">MSLDSFRTFSFYTLGFVILNTTKAPDNTRDSRPNVMAFQVFKAIKARAKGTKTLVQIDPADCSKENHLPSEAKNLLQLFVTRASLDVTRFRKDLTDTRYEKMMSRLNQITTFAVSFPVWLQALTPASTIGAIL</sequence>
<dbReference type="EnsemblMetazoa" id="GPAI023950-RA">
    <property type="protein sequence ID" value="GPAI023950-PA"/>
    <property type="gene ID" value="GPAI023950"/>
</dbReference>
<reference evidence="1" key="2">
    <citation type="submission" date="2020-05" db="UniProtKB">
        <authorList>
            <consortium name="EnsemblMetazoa"/>
        </authorList>
    </citation>
    <scope>IDENTIFICATION</scope>
    <source>
        <strain evidence="1">IAEA</strain>
    </source>
</reference>
<name>A0A1A9ZSX9_GLOPL</name>
<protein>
    <submittedName>
        <fullName evidence="1">Uncharacterized protein</fullName>
    </submittedName>
</protein>
<evidence type="ECO:0000313" key="1">
    <source>
        <dbReference type="EnsemblMetazoa" id="GPAI023950-PA"/>
    </source>
</evidence>
<dbReference type="AlphaFoldDB" id="A0A1A9ZSX9"/>
<keyword evidence="2" id="KW-1185">Reference proteome</keyword>
<proteinExistence type="predicted"/>
<reference evidence="2" key="1">
    <citation type="submission" date="2014-03" db="EMBL/GenBank/DDBJ databases">
        <authorList>
            <person name="Aksoy S."/>
            <person name="Warren W."/>
            <person name="Wilson R.K."/>
        </authorList>
    </citation>
    <scope>NUCLEOTIDE SEQUENCE [LARGE SCALE GENOMIC DNA]</scope>
    <source>
        <strain evidence="2">IAEA</strain>
    </source>
</reference>
<dbReference type="VEuPathDB" id="VectorBase:GPAI023950"/>
<accession>A0A1A9ZSX9</accession>
<organism evidence="1 2">
    <name type="scientific">Glossina pallidipes</name>
    <name type="common">Tsetse fly</name>
    <dbReference type="NCBI Taxonomy" id="7398"/>
    <lineage>
        <taxon>Eukaryota</taxon>
        <taxon>Metazoa</taxon>
        <taxon>Ecdysozoa</taxon>
        <taxon>Arthropoda</taxon>
        <taxon>Hexapoda</taxon>
        <taxon>Insecta</taxon>
        <taxon>Pterygota</taxon>
        <taxon>Neoptera</taxon>
        <taxon>Endopterygota</taxon>
        <taxon>Diptera</taxon>
        <taxon>Brachycera</taxon>
        <taxon>Muscomorpha</taxon>
        <taxon>Hippoboscoidea</taxon>
        <taxon>Glossinidae</taxon>
        <taxon>Glossina</taxon>
    </lineage>
</organism>